<dbReference type="EMBL" id="MSZX01000009">
    <property type="protein sequence ID" value="OPA75270.1"/>
    <property type="molecule type" value="Genomic_DNA"/>
</dbReference>
<sequence length="107" mass="12484">MANWSKVLKFAPESAELIPSEEGLFVFLSKQQENRMYKVLYVEQTTNLKDRYLDFLNGEAPYLLEHAINYRYVVELNPDVRDEEEKLVLTEGNPVYNLIKNNATPTI</sequence>
<accession>A0A1T2X600</accession>
<gene>
    <name evidence="1" type="ORF">BVG16_21990</name>
</gene>
<name>A0A1T2X600_9BACL</name>
<reference evidence="1 2" key="1">
    <citation type="submission" date="2017-01" db="EMBL/GenBank/DDBJ databases">
        <title>Genome analysis of Paenibacillus selenitrireducens ES3-24.</title>
        <authorList>
            <person name="Xu D."/>
            <person name="Yao R."/>
            <person name="Zheng S."/>
        </authorList>
    </citation>
    <scope>NUCLEOTIDE SEQUENCE [LARGE SCALE GENOMIC DNA]</scope>
    <source>
        <strain evidence="1 2">ES3-24</strain>
    </source>
</reference>
<dbReference type="RefSeq" id="WP_078501343.1">
    <property type="nucleotide sequence ID" value="NZ_MSZX01000009.1"/>
</dbReference>
<dbReference type="STRING" id="1324314.BVG16_21990"/>
<dbReference type="AlphaFoldDB" id="A0A1T2X600"/>
<comment type="caution">
    <text evidence="1">The sequence shown here is derived from an EMBL/GenBank/DDBJ whole genome shotgun (WGS) entry which is preliminary data.</text>
</comment>
<dbReference type="Proteomes" id="UP000190188">
    <property type="component" value="Unassembled WGS sequence"/>
</dbReference>
<organism evidence="1 2">
    <name type="scientific">Paenibacillus selenitireducens</name>
    <dbReference type="NCBI Taxonomy" id="1324314"/>
    <lineage>
        <taxon>Bacteria</taxon>
        <taxon>Bacillati</taxon>
        <taxon>Bacillota</taxon>
        <taxon>Bacilli</taxon>
        <taxon>Bacillales</taxon>
        <taxon>Paenibacillaceae</taxon>
        <taxon>Paenibacillus</taxon>
    </lineage>
</organism>
<keyword evidence="2" id="KW-1185">Reference proteome</keyword>
<dbReference type="OrthoDB" id="2620866at2"/>
<proteinExistence type="predicted"/>
<evidence type="ECO:0000313" key="2">
    <source>
        <dbReference type="Proteomes" id="UP000190188"/>
    </source>
</evidence>
<evidence type="ECO:0000313" key="1">
    <source>
        <dbReference type="EMBL" id="OPA75270.1"/>
    </source>
</evidence>
<protein>
    <submittedName>
        <fullName evidence="1">Uncharacterized protein</fullName>
    </submittedName>
</protein>